<reference evidence="3" key="1">
    <citation type="journal article" date="2023" name="Mol. Phylogenet. Evol.">
        <title>Genome-scale phylogeny and comparative genomics of the fungal order Sordariales.</title>
        <authorList>
            <person name="Hensen N."/>
            <person name="Bonometti L."/>
            <person name="Westerberg I."/>
            <person name="Brannstrom I.O."/>
            <person name="Guillou S."/>
            <person name="Cros-Aarteil S."/>
            <person name="Calhoun S."/>
            <person name="Haridas S."/>
            <person name="Kuo A."/>
            <person name="Mondo S."/>
            <person name="Pangilinan J."/>
            <person name="Riley R."/>
            <person name="LaButti K."/>
            <person name="Andreopoulos B."/>
            <person name="Lipzen A."/>
            <person name="Chen C."/>
            <person name="Yan M."/>
            <person name="Daum C."/>
            <person name="Ng V."/>
            <person name="Clum A."/>
            <person name="Steindorff A."/>
            <person name="Ohm R.A."/>
            <person name="Martin F."/>
            <person name="Silar P."/>
            <person name="Natvig D.O."/>
            <person name="Lalanne C."/>
            <person name="Gautier V."/>
            <person name="Ament-Velasquez S.L."/>
            <person name="Kruys A."/>
            <person name="Hutchinson M.I."/>
            <person name="Powell A.J."/>
            <person name="Barry K."/>
            <person name="Miller A.N."/>
            <person name="Grigoriev I.V."/>
            <person name="Debuchy R."/>
            <person name="Gladieux P."/>
            <person name="Hiltunen Thoren M."/>
            <person name="Johannesson H."/>
        </authorList>
    </citation>
    <scope>NUCLEOTIDE SEQUENCE</scope>
    <source>
        <strain evidence="3">PSN309</strain>
    </source>
</reference>
<evidence type="ECO:0000256" key="1">
    <source>
        <dbReference type="ARBA" id="ARBA00022737"/>
    </source>
</evidence>
<evidence type="ECO:0000259" key="2">
    <source>
        <dbReference type="Pfam" id="PF24883"/>
    </source>
</evidence>
<feature type="non-terminal residue" evidence="3">
    <location>
        <position position="429"/>
    </location>
</feature>
<dbReference type="SUPFAM" id="SSF52540">
    <property type="entry name" value="P-loop containing nucleoside triphosphate hydrolases"/>
    <property type="match status" value="1"/>
</dbReference>
<protein>
    <recommendedName>
        <fullName evidence="2">Nephrocystin 3-like N-terminal domain-containing protein</fullName>
    </recommendedName>
</protein>
<reference evidence="3" key="2">
    <citation type="submission" date="2023-05" db="EMBL/GenBank/DDBJ databases">
        <authorList>
            <consortium name="Lawrence Berkeley National Laboratory"/>
            <person name="Steindorff A."/>
            <person name="Hensen N."/>
            <person name="Bonometti L."/>
            <person name="Westerberg I."/>
            <person name="Brannstrom I.O."/>
            <person name="Guillou S."/>
            <person name="Cros-Aarteil S."/>
            <person name="Calhoun S."/>
            <person name="Haridas S."/>
            <person name="Kuo A."/>
            <person name="Mondo S."/>
            <person name="Pangilinan J."/>
            <person name="Riley R."/>
            <person name="Labutti K."/>
            <person name="Andreopoulos B."/>
            <person name="Lipzen A."/>
            <person name="Chen C."/>
            <person name="Yanf M."/>
            <person name="Daum C."/>
            <person name="Ng V."/>
            <person name="Clum A."/>
            <person name="Ohm R."/>
            <person name="Martin F."/>
            <person name="Silar P."/>
            <person name="Natvig D."/>
            <person name="Lalanne C."/>
            <person name="Gautier V."/>
            <person name="Ament-Velasquez S.L."/>
            <person name="Kruys A."/>
            <person name="Hutchinson M.I."/>
            <person name="Powell A.J."/>
            <person name="Barry K."/>
            <person name="Miller A.N."/>
            <person name="Grigoriev I.V."/>
            <person name="Debuchy R."/>
            <person name="Gladieux P."/>
            <person name="Thoren M.H."/>
            <person name="Johannesson H."/>
        </authorList>
    </citation>
    <scope>NUCLEOTIDE SEQUENCE</scope>
    <source>
        <strain evidence="3">PSN309</strain>
    </source>
</reference>
<gene>
    <name evidence="3" type="ORF">QBC35DRAFT_413289</name>
</gene>
<dbReference type="InterPro" id="IPR056884">
    <property type="entry name" value="NPHP3-like_N"/>
</dbReference>
<evidence type="ECO:0000313" key="4">
    <source>
        <dbReference type="Proteomes" id="UP001302126"/>
    </source>
</evidence>
<proteinExistence type="predicted"/>
<sequence>MDYRREAIRDANRATYPWVFDDSPSPEIPVEAKTLRQWLEFRRGMFWVSGKGGSGKSTFIKYVTHHPQTRVLLETWSCAKRCLILSYYFSNTGTHLQESTEGLIRALLYQIIDSKSELATIPFPDLDGASESSNASNSPGSILLGTWTVPELSAGLNRIIAHAETTTNMCIFIDGLHECRHDYREVIDLVRRLSRISSSLKVCVSSRPWNEFADAFGGQSNQTISLHNLTYFDIQSYASTKLRNHPGGQVVMMEHPGVLEDIIEDIARNSAGVFLWVVLVVESLYDVLSNGAPVAELRQQVDVLPPELEDFYWHIINSADPVRRTDIYKILKLACWASEPLPWILYSVVAEDHTFLVCSPSPLAVLGCSISARIDEVRAYTMSYYNKFRRRLNHDSCGLLEVPLQASDSTTDVLSPKVDLFHRSIREFL</sequence>
<dbReference type="PANTHER" id="PTHR10039">
    <property type="entry name" value="AMELOGENIN"/>
    <property type="match status" value="1"/>
</dbReference>
<keyword evidence="1" id="KW-0677">Repeat</keyword>
<feature type="domain" description="Nephrocystin 3-like N-terminal" evidence="2">
    <location>
        <begin position="31"/>
        <end position="207"/>
    </location>
</feature>
<dbReference type="PANTHER" id="PTHR10039:SF5">
    <property type="entry name" value="NACHT DOMAIN-CONTAINING PROTEIN"/>
    <property type="match status" value="1"/>
</dbReference>
<keyword evidence="4" id="KW-1185">Reference proteome</keyword>
<dbReference type="Pfam" id="PF24883">
    <property type="entry name" value="NPHP3_N"/>
    <property type="match status" value="1"/>
</dbReference>
<dbReference type="Gene3D" id="3.40.50.300">
    <property type="entry name" value="P-loop containing nucleotide triphosphate hydrolases"/>
    <property type="match status" value="1"/>
</dbReference>
<organism evidence="3 4">
    <name type="scientific">Podospora australis</name>
    <dbReference type="NCBI Taxonomy" id="1536484"/>
    <lineage>
        <taxon>Eukaryota</taxon>
        <taxon>Fungi</taxon>
        <taxon>Dikarya</taxon>
        <taxon>Ascomycota</taxon>
        <taxon>Pezizomycotina</taxon>
        <taxon>Sordariomycetes</taxon>
        <taxon>Sordariomycetidae</taxon>
        <taxon>Sordariales</taxon>
        <taxon>Podosporaceae</taxon>
        <taxon>Podospora</taxon>
    </lineage>
</organism>
<dbReference type="AlphaFoldDB" id="A0AAN7AHI9"/>
<evidence type="ECO:0000313" key="3">
    <source>
        <dbReference type="EMBL" id="KAK4186187.1"/>
    </source>
</evidence>
<dbReference type="EMBL" id="MU864429">
    <property type="protein sequence ID" value="KAK4186187.1"/>
    <property type="molecule type" value="Genomic_DNA"/>
</dbReference>
<accession>A0AAN7AHI9</accession>
<dbReference type="Proteomes" id="UP001302126">
    <property type="component" value="Unassembled WGS sequence"/>
</dbReference>
<dbReference type="InterPro" id="IPR027417">
    <property type="entry name" value="P-loop_NTPase"/>
</dbReference>
<comment type="caution">
    <text evidence="3">The sequence shown here is derived from an EMBL/GenBank/DDBJ whole genome shotgun (WGS) entry which is preliminary data.</text>
</comment>
<name>A0AAN7AHI9_9PEZI</name>